<dbReference type="Gene3D" id="2.60.120.10">
    <property type="entry name" value="Jelly Rolls"/>
    <property type="match status" value="1"/>
</dbReference>
<accession>A0AAW9QV19</accession>
<comment type="caution">
    <text evidence="1">The sequence shown here is derived from an EMBL/GenBank/DDBJ whole genome shotgun (WGS) entry which is preliminary data.</text>
</comment>
<gene>
    <name evidence="1" type="ORF">V0288_06495</name>
</gene>
<dbReference type="InterPro" id="IPR014710">
    <property type="entry name" value="RmlC-like_jellyroll"/>
</dbReference>
<name>A0AAW9QV19_9CHRO</name>
<reference evidence="1 2" key="1">
    <citation type="submission" date="2024-01" db="EMBL/GenBank/DDBJ databases">
        <title>Genomic insights into the taxonomy and metabolism of the cyanobacterium Pannus brasiliensis CCIBt3594.</title>
        <authorList>
            <person name="Machado M."/>
            <person name="Botero N.B."/>
            <person name="Andreote A.P.D."/>
            <person name="Feitosa A.M.T."/>
            <person name="Popin R."/>
            <person name="Sivonen K."/>
            <person name="Fiore M.F."/>
        </authorList>
    </citation>
    <scope>NUCLEOTIDE SEQUENCE [LARGE SCALE GENOMIC DNA]</scope>
    <source>
        <strain evidence="1 2">CCIBt3594</strain>
    </source>
</reference>
<dbReference type="EMBL" id="JBAFSM010000009">
    <property type="protein sequence ID" value="MEG3436764.1"/>
    <property type="molecule type" value="Genomic_DNA"/>
</dbReference>
<organism evidence="1 2">
    <name type="scientific">Pannus brasiliensis CCIBt3594</name>
    <dbReference type="NCBI Taxonomy" id="1427578"/>
    <lineage>
        <taxon>Bacteria</taxon>
        <taxon>Bacillati</taxon>
        <taxon>Cyanobacteriota</taxon>
        <taxon>Cyanophyceae</taxon>
        <taxon>Oscillatoriophycideae</taxon>
        <taxon>Chroococcales</taxon>
        <taxon>Microcystaceae</taxon>
        <taxon>Pannus</taxon>
    </lineage>
</organism>
<dbReference type="AlphaFoldDB" id="A0AAW9QV19"/>
<dbReference type="SUPFAM" id="SSF51182">
    <property type="entry name" value="RmlC-like cupins"/>
    <property type="match status" value="1"/>
</dbReference>
<protein>
    <submittedName>
        <fullName evidence="1">Cupin</fullName>
    </submittedName>
</protein>
<dbReference type="RefSeq" id="WP_332864228.1">
    <property type="nucleotide sequence ID" value="NZ_JBAFSM010000009.1"/>
</dbReference>
<evidence type="ECO:0000313" key="2">
    <source>
        <dbReference type="Proteomes" id="UP001328733"/>
    </source>
</evidence>
<dbReference type="Proteomes" id="UP001328733">
    <property type="component" value="Unassembled WGS sequence"/>
</dbReference>
<proteinExistence type="predicted"/>
<dbReference type="InterPro" id="IPR011051">
    <property type="entry name" value="RmlC_Cupin_sf"/>
</dbReference>
<sequence length="241" mass="27217">MIDDGEMIFCILLRSISGEVKSVFMQQQDWMVGDDGVCLPCKSPRQWDLITETENYRFHRFLTDIEDVVVKAESEGRSETEFLPDLRRLVRKLLLNCHWVSGKLADPDERSGYSFLMLYDEPGLPITIQTEVTLPGHETPIHNHGTWGIIATVKGQQKHTFWKRVPTAEFPGKIEAIGDRILQADDIISFTTDAIHRVEAVASGALSASGDEPSITLNLYGDTFGFKRFQFDAVTHQAVNF</sequence>
<evidence type="ECO:0000313" key="1">
    <source>
        <dbReference type="EMBL" id="MEG3436764.1"/>
    </source>
</evidence>
<keyword evidence="2" id="KW-1185">Reference proteome</keyword>